<dbReference type="InterPro" id="IPR009100">
    <property type="entry name" value="AcylCoA_DH/oxidase_NM_dom_sf"/>
</dbReference>
<dbReference type="GO" id="GO:0005737">
    <property type="term" value="C:cytoplasm"/>
    <property type="evidence" value="ECO:0007669"/>
    <property type="project" value="TreeGrafter"/>
</dbReference>
<keyword evidence="6 10" id="KW-0560">Oxidoreductase</keyword>
<dbReference type="InterPro" id="IPR006089">
    <property type="entry name" value="Acyl-CoA_DH_CS"/>
</dbReference>
<dbReference type="Pfam" id="PF00441">
    <property type="entry name" value="Acyl-CoA_dh_1"/>
    <property type="match status" value="1"/>
</dbReference>
<comment type="cofactor">
    <cofactor evidence="1 10">
        <name>FAD</name>
        <dbReference type="ChEBI" id="CHEBI:57692"/>
    </cofactor>
</comment>
<reference evidence="14 15" key="1">
    <citation type="submission" date="2018-08" db="EMBL/GenBank/DDBJ databases">
        <title>Verrucosispora craniellae sp. nov., isolated from a marine sponge in the South China Sea.</title>
        <authorList>
            <person name="Li L."/>
            <person name="Lin H.W."/>
        </authorList>
    </citation>
    <scope>NUCLEOTIDE SEQUENCE [LARGE SCALE GENOMIC DNA]</scope>
    <source>
        <strain evidence="14 15">LHW63014</strain>
    </source>
</reference>
<evidence type="ECO:0000313" key="15">
    <source>
        <dbReference type="Proteomes" id="UP000262621"/>
    </source>
</evidence>
<evidence type="ECO:0000256" key="5">
    <source>
        <dbReference type="ARBA" id="ARBA00022827"/>
    </source>
</evidence>
<feature type="domain" description="Acyl-CoA dehydrogenase/oxidase C-terminal" evidence="11">
    <location>
        <begin position="232"/>
        <end position="380"/>
    </location>
</feature>
<keyword evidence="15" id="KW-1185">Reference proteome</keyword>
<name>A0A372G3X0_9ACTN</name>
<dbReference type="Pfam" id="PF02771">
    <property type="entry name" value="Acyl-CoA_dh_N"/>
    <property type="match status" value="1"/>
</dbReference>
<dbReference type="InterPro" id="IPR006091">
    <property type="entry name" value="Acyl-CoA_Oxase/DH_mid-dom"/>
</dbReference>
<dbReference type="InterPro" id="IPR036250">
    <property type="entry name" value="AcylCo_DH-like_C"/>
</dbReference>
<dbReference type="FunFam" id="2.40.110.10:FF:000002">
    <property type="entry name" value="Acyl-CoA dehydrogenase fadE12"/>
    <property type="match status" value="1"/>
</dbReference>
<dbReference type="InterPro" id="IPR009075">
    <property type="entry name" value="AcylCo_DH/oxidase_C"/>
</dbReference>
<keyword evidence="4 10" id="KW-0285">Flavoprotein</keyword>
<dbReference type="InterPro" id="IPR013786">
    <property type="entry name" value="AcylCoA_DH/ox_N"/>
</dbReference>
<dbReference type="OrthoDB" id="3176804at2"/>
<dbReference type="Gene3D" id="2.40.110.10">
    <property type="entry name" value="Butyryl-CoA Dehydrogenase, subunit A, domain 2"/>
    <property type="match status" value="1"/>
</dbReference>
<dbReference type="InterPro" id="IPR050741">
    <property type="entry name" value="Acyl-CoA_dehydrogenase"/>
</dbReference>
<dbReference type="Pfam" id="PF02770">
    <property type="entry name" value="Acyl-CoA_dh_M"/>
    <property type="match status" value="1"/>
</dbReference>
<comment type="pathway">
    <text evidence="2">Siderophore biosynthesis; mycobactin biosynthesis.</text>
</comment>
<dbReference type="PANTHER" id="PTHR48083">
    <property type="entry name" value="MEDIUM-CHAIN SPECIFIC ACYL-COA DEHYDROGENASE, MITOCHONDRIAL-RELATED"/>
    <property type="match status" value="1"/>
</dbReference>
<dbReference type="Proteomes" id="UP000262621">
    <property type="component" value="Unassembled WGS sequence"/>
</dbReference>
<dbReference type="RefSeq" id="WP_117226858.1">
    <property type="nucleotide sequence ID" value="NZ_CP061725.1"/>
</dbReference>
<feature type="domain" description="Acyl-CoA dehydrogenase/oxidase N-terminal" evidence="13">
    <location>
        <begin position="8"/>
        <end position="119"/>
    </location>
</feature>
<dbReference type="PANTHER" id="PTHR48083:SF20">
    <property type="entry name" value="LONG-CHAIN SPECIFIC ACYL-COA DEHYDROGENASE, MITOCHONDRIAL"/>
    <property type="match status" value="1"/>
</dbReference>
<dbReference type="PROSITE" id="PS00073">
    <property type="entry name" value="ACYL_COA_DH_2"/>
    <property type="match status" value="1"/>
</dbReference>
<keyword evidence="5 10" id="KW-0274">FAD</keyword>
<dbReference type="Gene3D" id="1.10.540.10">
    <property type="entry name" value="Acyl-CoA dehydrogenase/oxidase, N-terminal domain"/>
    <property type="match status" value="1"/>
</dbReference>
<gene>
    <name evidence="14" type="ORF">D0Q02_05310</name>
</gene>
<evidence type="ECO:0000256" key="10">
    <source>
        <dbReference type="RuleBase" id="RU362125"/>
    </source>
</evidence>
<evidence type="ECO:0000256" key="8">
    <source>
        <dbReference type="ARBA" id="ARBA00040394"/>
    </source>
</evidence>
<dbReference type="EMBL" id="QVFU01000003">
    <property type="protein sequence ID" value="RFS47420.1"/>
    <property type="molecule type" value="Genomic_DNA"/>
</dbReference>
<comment type="function">
    <text evidence="7">Catalyzes the dehydrogenation at the alpha-beta position of ACP-bound acyl chains. This results in the introduction of a double bond in the lipidic chain, which is further transferred to the epsilon-amino group of lysine residue in the mycobactin core by MbtK.</text>
</comment>
<evidence type="ECO:0000256" key="4">
    <source>
        <dbReference type="ARBA" id="ARBA00022630"/>
    </source>
</evidence>
<comment type="similarity">
    <text evidence="3 10">Belongs to the acyl-CoA dehydrogenase family.</text>
</comment>
<proteinExistence type="inferred from homology"/>
<dbReference type="Gene3D" id="1.20.140.10">
    <property type="entry name" value="Butyryl-CoA Dehydrogenase, subunit A, domain 3"/>
    <property type="match status" value="1"/>
</dbReference>
<comment type="caution">
    <text evidence="14">The sequence shown here is derived from an EMBL/GenBank/DDBJ whole genome shotgun (WGS) entry which is preliminary data.</text>
</comment>
<dbReference type="AlphaFoldDB" id="A0A372G3X0"/>
<evidence type="ECO:0000313" key="14">
    <source>
        <dbReference type="EMBL" id="RFS47420.1"/>
    </source>
</evidence>
<evidence type="ECO:0000256" key="1">
    <source>
        <dbReference type="ARBA" id="ARBA00001974"/>
    </source>
</evidence>
<organism evidence="14 15">
    <name type="scientific">Micromonospora craniellae</name>
    <dbReference type="NCBI Taxonomy" id="2294034"/>
    <lineage>
        <taxon>Bacteria</taxon>
        <taxon>Bacillati</taxon>
        <taxon>Actinomycetota</taxon>
        <taxon>Actinomycetes</taxon>
        <taxon>Micromonosporales</taxon>
        <taxon>Micromonosporaceae</taxon>
        <taxon>Micromonospora</taxon>
    </lineage>
</organism>
<dbReference type="FunFam" id="1.20.140.10:FF:000001">
    <property type="entry name" value="Acyl-CoA dehydrogenase"/>
    <property type="match status" value="1"/>
</dbReference>
<dbReference type="InterPro" id="IPR046373">
    <property type="entry name" value="Acyl-CoA_Oxase/DH_mid-dom_sf"/>
</dbReference>
<evidence type="ECO:0000259" key="11">
    <source>
        <dbReference type="Pfam" id="PF00441"/>
    </source>
</evidence>
<dbReference type="SUPFAM" id="SSF56645">
    <property type="entry name" value="Acyl-CoA dehydrogenase NM domain-like"/>
    <property type="match status" value="1"/>
</dbReference>
<accession>A0A372G3X0</accession>
<sequence>MRRTLFEPEHEEFRLLVRKVIEREVTPHHEQWREDGIVPRDLFRTLGAVGIMGFAVPEEHGGGGTVDYRYNVVIQEEAARAVVTLGGLRTHLDIVLPYFLAFADEAQRGRWFPGLASGDLYTAIAMSEPGVGSDLAGISTTAVRDGDHYVVDGAKTFITGGELADLVVVVVRTGRDPDDRRAGLSLLAVEKGTPGFTVGRRLHKIGLSTQDTVELAFDGVRVPVANRLGPEGSGFTALTHNLAQERLAIAVGAVAQAATAHEHTIRYVRERTVFGRSLGQFQNTKFELAAMAAELEAGQALLDAAVRAHLNGELTPADAAKTKLFCTEMQGRVVDRCLQLHGGYGYVTEYPIARMYADARVTRIYGGTSEVLKTIISKSLEL</sequence>
<dbReference type="GO" id="GO:0003995">
    <property type="term" value="F:acyl-CoA dehydrogenase activity"/>
    <property type="evidence" value="ECO:0007669"/>
    <property type="project" value="InterPro"/>
</dbReference>
<dbReference type="GO" id="GO:0050660">
    <property type="term" value="F:flavin adenine dinucleotide binding"/>
    <property type="evidence" value="ECO:0007669"/>
    <property type="project" value="InterPro"/>
</dbReference>
<feature type="domain" description="Acyl-CoA oxidase/dehydrogenase middle" evidence="12">
    <location>
        <begin position="123"/>
        <end position="220"/>
    </location>
</feature>
<evidence type="ECO:0000256" key="3">
    <source>
        <dbReference type="ARBA" id="ARBA00009347"/>
    </source>
</evidence>
<evidence type="ECO:0000256" key="7">
    <source>
        <dbReference type="ARBA" id="ARBA00037085"/>
    </source>
</evidence>
<dbReference type="GO" id="GO:0033539">
    <property type="term" value="P:fatty acid beta-oxidation using acyl-CoA dehydrogenase"/>
    <property type="evidence" value="ECO:0007669"/>
    <property type="project" value="TreeGrafter"/>
</dbReference>
<evidence type="ECO:0000256" key="6">
    <source>
        <dbReference type="ARBA" id="ARBA00023002"/>
    </source>
</evidence>
<dbReference type="InterPro" id="IPR037069">
    <property type="entry name" value="AcylCoA_DH/ox_N_sf"/>
</dbReference>
<evidence type="ECO:0000256" key="9">
    <source>
        <dbReference type="ARBA" id="ARBA00042660"/>
    </source>
</evidence>
<evidence type="ECO:0000259" key="13">
    <source>
        <dbReference type="Pfam" id="PF02771"/>
    </source>
</evidence>
<evidence type="ECO:0000259" key="12">
    <source>
        <dbReference type="Pfam" id="PF02770"/>
    </source>
</evidence>
<dbReference type="SUPFAM" id="SSF47203">
    <property type="entry name" value="Acyl-CoA dehydrogenase C-terminal domain-like"/>
    <property type="match status" value="1"/>
</dbReference>
<protein>
    <recommendedName>
        <fullName evidence="8">Acyl-[acyl-carrier-protein] dehydrogenase MbtN</fullName>
    </recommendedName>
    <alternativeName>
        <fullName evidence="9">Mycobactin synthase protein N</fullName>
    </alternativeName>
</protein>
<evidence type="ECO:0000256" key="2">
    <source>
        <dbReference type="ARBA" id="ARBA00005102"/>
    </source>
</evidence>